<dbReference type="Proteomes" id="UP000319852">
    <property type="component" value="Chromosome"/>
</dbReference>
<gene>
    <name evidence="1" type="ORF">HG15A2_22440</name>
</gene>
<dbReference type="EMBL" id="CP036263">
    <property type="protein sequence ID" value="QDS98956.1"/>
    <property type="molecule type" value="Genomic_DNA"/>
</dbReference>
<protein>
    <recommendedName>
        <fullName evidence="3">GxxExxY protein</fullName>
    </recommendedName>
</protein>
<evidence type="ECO:0000313" key="1">
    <source>
        <dbReference type="EMBL" id="QDS98956.1"/>
    </source>
</evidence>
<dbReference type="Pfam" id="PF13366">
    <property type="entry name" value="PDDEXK_3"/>
    <property type="match status" value="1"/>
</dbReference>
<dbReference type="RefSeq" id="WP_218932486.1">
    <property type="nucleotide sequence ID" value="NZ_CP036263.1"/>
</dbReference>
<dbReference type="InterPro" id="IPR026350">
    <property type="entry name" value="GxxExxY"/>
</dbReference>
<dbReference type="NCBIfam" id="TIGR04256">
    <property type="entry name" value="GxxExxY"/>
    <property type="match status" value="1"/>
</dbReference>
<keyword evidence="2" id="KW-1185">Reference proteome</keyword>
<dbReference type="AlphaFoldDB" id="A0A517MVP4"/>
<sequence>MGKLLFEEITGAIIGSAFEVHKHLGYGFLESVYKRAMQVELLERRHKCVTEHQMIVRFKNTVVGNFSADLLVDELVLVELKVAKQLNPLEEPQLLNELVATGKKVGLPINFGKERVEFKRMVN</sequence>
<reference evidence="1 2" key="1">
    <citation type="submission" date="2019-02" db="EMBL/GenBank/DDBJ databases">
        <title>Deep-cultivation of Planctomycetes and their phenomic and genomic characterization uncovers novel biology.</title>
        <authorList>
            <person name="Wiegand S."/>
            <person name="Jogler M."/>
            <person name="Boedeker C."/>
            <person name="Pinto D."/>
            <person name="Vollmers J."/>
            <person name="Rivas-Marin E."/>
            <person name="Kohn T."/>
            <person name="Peeters S.H."/>
            <person name="Heuer A."/>
            <person name="Rast P."/>
            <person name="Oberbeckmann S."/>
            <person name="Bunk B."/>
            <person name="Jeske O."/>
            <person name="Meyerdierks A."/>
            <person name="Storesund J.E."/>
            <person name="Kallscheuer N."/>
            <person name="Luecker S."/>
            <person name="Lage O.M."/>
            <person name="Pohl T."/>
            <person name="Merkel B.J."/>
            <person name="Hornburger P."/>
            <person name="Mueller R.-W."/>
            <person name="Bruemmer F."/>
            <person name="Labrenz M."/>
            <person name="Spormann A.M."/>
            <person name="Op den Camp H."/>
            <person name="Overmann J."/>
            <person name="Amann R."/>
            <person name="Jetten M.S.M."/>
            <person name="Mascher T."/>
            <person name="Medema M.H."/>
            <person name="Devos D.P."/>
            <person name="Kaster A.-K."/>
            <person name="Ovreas L."/>
            <person name="Rohde M."/>
            <person name="Galperin M.Y."/>
            <person name="Jogler C."/>
        </authorList>
    </citation>
    <scope>NUCLEOTIDE SEQUENCE [LARGE SCALE GENOMIC DNA]</scope>
    <source>
        <strain evidence="1 2">HG15A2</strain>
    </source>
</reference>
<name>A0A517MVP4_9BACT</name>
<accession>A0A517MVP4</accession>
<proteinExistence type="predicted"/>
<evidence type="ECO:0008006" key="3">
    <source>
        <dbReference type="Google" id="ProtNLM"/>
    </source>
</evidence>
<dbReference type="KEGG" id="amob:HG15A2_22440"/>
<evidence type="ECO:0000313" key="2">
    <source>
        <dbReference type="Proteomes" id="UP000319852"/>
    </source>
</evidence>
<organism evidence="1 2">
    <name type="scientific">Adhaeretor mobilis</name>
    <dbReference type="NCBI Taxonomy" id="1930276"/>
    <lineage>
        <taxon>Bacteria</taxon>
        <taxon>Pseudomonadati</taxon>
        <taxon>Planctomycetota</taxon>
        <taxon>Planctomycetia</taxon>
        <taxon>Pirellulales</taxon>
        <taxon>Lacipirellulaceae</taxon>
        <taxon>Adhaeretor</taxon>
    </lineage>
</organism>